<evidence type="ECO:0000256" key="3">
    <source>
        <dbReference type="ARBA" id="ARBA00022989"/>
    </source>
</evidence>
<dbReference type="Pfam" id="PF02628">
    <property type="entry name" value="COX15-CtaA"/>
    <property type="match status" value="1"/>
</dbReference>
<keyword evidence="4" id="KW-0350">Heme biosynthesis</keyword>
<dbReference type="InterPro" id="IPR003780">
    <property type="entry name" value="COX15/CtaA_fam"/>
</dbReference>
<keyword evidence="2 7" id="KW-0812">Transmembrane</keyword>
<comment type="caution">
    <text evidence="8">The sequence shown here is derived from an EMBL/GenBank/DDBJ whole genome shotgun (WGS) entry which is preliminary data.</text>
</comment>
<evidence type="ECO:0000256" key="4">
    <source>
        <dbReference type="ARBA" id="ARBA00023133"/>
    </source>
</evidence>
<evidence type="ECO:0000313" key="8">
    <source>
        <dbReference type="EMBL" id="GHO53097.1"/>
    </source>
</evidence>
<name>A0ABQ3UL22_9CHLR</name>
<evidence type="ECO:0000256" key="1">
    <source>
        <dbReference type="ARBA" id="ARBA00004141"/>
    </source>
</evidence>
<feature type="transmembrane region" description="Helical" evidence="7">
    <location>
        <begin position="76"/>
        <end position="96"/>
    </location>
</feature>
<reference evidence="8 9" key="1">
    <citation type="journal article" date="2021" name="Int. J. Syst. Evol. Microbiol.">
        <title>Reticulibacter mediterranei gen. nov., sp. nov., within the new family Reticulibacteraceae fam. nov., and Ktedonospora formicarum gen. nov., sp. nov., Ktedonobacter robiniae sp. nov., Dictyobacter formicarum sp. nov. and Dictyobacter arantiisoli sp. nov., belonging to the class Ktedonobacteria.</title>
        <authorList>
            <person name="Yabe S."/>
            <person name="Zheng Y."/>
            <person name="Wang C.M."/>
            <person name="Sakai Y."/>
            <person name="Abe K."/>
            <person name="Yokota A."/>
            <person name="Donadio S."/>
            <person name="Cavaletti L."/>
            <person name="Monciardini P."/>
        </authorList>
    </citation>
    <scope>NUCLEOTIDE SEQUENCE [LARGE SCALE GENOMIC DNA]</scope>
    <source>
        <strain evidence="8 9">SOSP1-30</strain>
    </source>
</reference>
<dbReference type="RefSeq" id="WP_201369943.1">
    <property type="nucleotide sequence ID" value="NZ_BNJG01000001.1"/>
</dbReference>
<evidence type="ECO:0000313" key="9">
    <source>
        <dbReference type="Proteomes" id="UP000654345"/>
    </source>
</evidence>
<comment type="subcellular location">
    <subcellularLocation>
        <location evidence="1">Membrane</location>
        <topology evidence="1">Multi-pass membrane protein</topology>
    </subcellularLocation>
</comment>
<comment type="pathway">
    <text evidence="6">Porphyrin-containing compound metabolism.</text>
</comment>
<sequence>MTGLVLTLHQYNPYLIFLSGAIVMIWSFVQYFRKSGVTRPLAIGMYIAVGLAALQGLLGLIMVASGLKPGGGSNLYYLHYVYGAIVIFAIPVATTYASSGKKPRTDALIYGIAALILVAAAVRAFMTGPATM</sequence>
<gene>
    <name evidence="8" type="ORF">KSB_15720</name>
</gene>
<keyword evidence="3 7" id="KW-1133">Transmembrane helix</keyword>
<feature type="transmembrane region" description="Helical" evidence="7">
    <location>
        <begin position="12"/>
        <end position="29"/>
    </location>
</feature>
<organism evidence="8 9">
    <name type="scientific">Ktedonobacter robiniae</name>
    <dbReference type="NCBI Taxonomy" id="2778365"/>
    <lineage>
        <taxon>Bacteria</taxon>
        <taxon>Bacillati</taxon>
        <taxon>Chloroflexota</taxon>
        <taxon>Ktedonobacteria</taxon>
        <taxon>Ktedonobacterales</taxon>
        <taxon>Ktedonobacteraceae</taxon>
        <taxon>Ktedonobacter</taxon>
    </lineage>
</organism>
<evidence type="ECO:0000256" key="7">
    <source>
        <dbReference type="SAM" id="Phobius"/>
    </source>
</evidence>
<feature type="transmembrane region" description="Helical" evidence="7">
    <location>
        <begin position="108"/>
        <end position="126"/>
    </location>
</feature>
<keyword evidence="9" id="KW-1185">Reference proteome</keyword>
<accession>A0ABQ3UL22</accession>
<protein>
    <submittedName>
        <fullName evidence="8">Uncharacterized protein</fullName>
    </submittedName>
</protein>
<dbReference type="EMBL" id="BNJG01000001">
    <property type="protein sequence ID" value="GHO53097.1"/>
    <property type="molecule type" value="Genomic_DNA"/>
</dbReference>
<evidence type="ECO:0000256" key="6">
    <source>
        <dbReference type="ARBA" id="ARBA00023444"/>
    </source>
</evidence>
<dbReference type="Proteomes" id="UP000654345">
    <property type="component" value="Unassembled WGS sequence"/>
</dbReference>
<proteinExistence type="predicted"/>
<keyword evidence="5 7" id="KW-0472">Membrane</keyword>
<evidence type="ECO:0000256" key="2">
    <source>
        <dbReference type="ARBA" id="ARBA00022692"/>
    </source>
</evidence>
<evidence type="ECO:0000256" key="5">
    <source>
        <dbReference type="ARBA" id="ARBA00023136"/>
    </source>
</evidence>
<feature type="transmembrane region" description="Helical" evidence="7">
    <location>
        <begin position="41"/>
        <end position="64"/>
    </location>
</feature>